<feature type="compositionally biased region" description="Polar residues" evidence="1">
    <location>
        <begin position="98"/>
        <end position="110"/>
    </location>
</feature>
<dbReference type="EMBL" id="JABSTU010000010">
    <property type="protein sequence ID" value="KAH8019217.1"/>
    <property type="molecule type" value="Genomic_DNA"/>
</dbReference>
<accession>A0A9J6DB73</accession>
<keyword evidence="3" id="KW-1185">Reference proteome</keyword>
<reference evidence="2" key="2">
    <citation type="submission" date="2021-09" db="EMBL/GenBank/DDBJ databases">
        <authorList>
            <person name="Jia N."/>
            <person name="Wang J."/>
            <person name="Shi W."/>
            <person name="Du L."/>
            <person name="Sun Y."/>
            <person name="Zhan W."/>
            <person name="Jiang J."/>
            <person name="Wang Q."/>
            <person name="Zhang B."/>
            <person name="Ji P."/>
            <person name="Sakyi L.B."/>
            <person name="Cui X."/>
            <person name="Yuan T."/>
            <person name="Jiang B."/>
            <person name="Yang W."/>
            <person name="Lam T.T.-Y."/>
            <person name="Chang Q."/>
            <person name="Ding S."/>
            <person name="Wang X."/>
            <person name="Zhu J."/>
            <person name="Ruan X."/>
            <person name="Zhao L."/>
            <person name="Wei J."/>
            <person name="Que T."/>
            <person name="Du C."/>
            <person name="Cheng J."/>
            <person name="Dai P."/>
            <person name="Han X."/>
            <person name="Huang E."/>
            <person name="Gao Y."/>
            <person name="Liu J."/>
            <person name="Shao H."/>
            <person name="Ye R."/>
            <person name="Li L."/>
            <person name="Wei W."/>
            <person name="Wang X."/>
            <person name="Wang C."/>
            <person name="Huo Q."/>
            <person name="Li W."/>
            <person name="Guo W."/>
            <person name="Chen H."/>
            <person name="Chen S."/>
            <person name="Zhou L."/>
            <person name="Zhou L."/>
            <person name="Ni X."/>
            <person name="Tian J."/>
            <person name="Zhou Y."/>
            <person name="Sheng Y."/>
            <person name="Liu T."/>
            <person name="Pan Y."/>
            <person name="Xia L."/>
            <person name="Li J."/>
            <person name="Zhao F."/>
            <person name="Cao W."/>
        </authorList>
    </citation>
    <scope>NUCLEOTIDE SEQUENCE</scope>
    <source>
        <strain evidence="2">Rmic-2018</strain>
        <tissue evidence="2">Larvae</tissue>
    </source>
</reference>
<proteinExistence type="predicted"/>
<feature type="region of interest" description="Disordered" evidence="1">
    <location>
        <begin position="269"/>
        <end position="332"/>
    </location>
</feature>
<name>A0A9J6DB73_RHIMP</name>
<comment type="caution">
    <text evidence="2">The sequence shown here is derived from an EMBL/GenBank/DDBJ whole genome shotgun (WGS) entry which is preliminary data.</text>
</comment>
<sequence>MSGVASHVLLAQQPALVNRRRRGWVSGPGYFRTASISGTLLPSREPLPRKGVPPASPTDVTRRVAAYYPICSAMQYLALDRETCKEHPAVCTARPLDSSTEARATASRLSRSTEKARAVTGTVRHEQSPLSGPSDLASLVRPLAPRRRQRAPIPRMRRMYRQKSVHISASIEDAAAAAGIRSCDPQVSIRNHRSGAEDTFVRTGEIRSQVATFPRMQYVLRLGGVGHESASIRELSFPRQPRCCRQPFHRSPTSGHPSFHLPRRTVRARGTGYSFPQPPPSARVGPSTPQRLRPRQKALGESKASLQARTGGGVQPRKRIEADLKLRQPSKA</sequence>
<organism evidence="2 3">
    <name type="scientific">Rhipicephalus microplus</name>
    <name type="common">Cattle tick</name>
    <name type="synonym">Boophilus microplus</name>
    <dbReference type="NCBI Taxonomy" id="6941"/>
    <lineage>
        <taxon>Eukaryota</taxon>
        <taxon>Metazoa</taxon>
        <taxon>Ecdysozoa</taxon>
        <taxon>Arthropoda</taxon>
        <taxon>Chelicerata</taxon>
        <taxon>Arachnida</taxon>
        <taxon>Acari</taxon>
        <taxon>Parasitiformes</taxon>
        <taxon>Ixodida</taxon>
        <taxon>Ixodoidea</taxon>
        <taxon>Ixodidae</taxon>
        <taxon>Rhipicephalinae</taxon>
        <taxon>Rhipicephalus</taxon>
        <taxon>Boophilus</taxon>
    </lineage>
</organism>
<evidence type="ECO:0000313" key="2">
    <source>
        <dbReference type="EMBL" id="KAH8019217.1"/>
    </source>
</evidence>
<feature type="compositionally biased region" description="Basic and acidic residues" evidence="1">
    <location>
        <begin position="111"/>
        <end position="127"/>
    </location>
</feature>
<feature type="region of interest" description="Disordered" evidence="1">
    <location>
        <begin position="98"/>
        <end position="137"/>
    </location>
</feature>
<dbReference type="AlphaFoldDB" id="A0A9J6DB73"/>
<evidence type="ECO:0000256" key="1">
    <source>
        <dbReference type="SAM" id="MobiDB-lite"/>
    </source>
</evidence>
<dbReference type="Proteomes" id="UP000821866">
    <property type="component" value="Chromosome 8"/>
</dbReference>
<evidence type="ECO:0000313" key="3">
    <source>
        <dbReference type="Proteomes" id="UP000821866"/>
    </source>
</evidence>
<reference evidence="2" key="1">
    <citation type="journal article" date="2020" name="Cell">
        <title>Large-Scale Comparative Analyses of Tick Genomes Elucidate Their Genetic Diversity and Vector Capacities.</title>
        <authorList>
            <consortium name="Tick Genome and Microbiome Consortium (TIGMIC)"/>
            <person name="Jia N."/>
            <person name="Wang J."/>
            <person name="Shi W."/>
            <person name="Du L."/>
            <person name="Sun Y."/>
            <person name="Zhan W."/>
            <person name="Jiang J.F."/>
            <person name="Wang Q."/>
            <person name="Zhang B."/>
            <person name="Ji P."/>
            <person name="Bell-Sakyi L."/>
            <person name="Cui X.M."/>
            <person name="Yuan T.T."/>
            <person name="Jiang B.G."/>
            <person name="Yang W.F."/>
            <person name="Lam T.T."/>
            <person name="Chang Q.C."/>
            <person name="Ding S.J."/>
            <person name="Wang X.J."/>
            <person name="Zhu J.G."/>
            <person name="Ruan X.D."/>
            <person name="Zhao L."/>
            <person name="Wei J.T."/>
            <person name="Ye R.Z."/>
            <person name="Que T.C."/>
            <person name="Du C.H."/>
            <person name="Zhou Y.H."/>
            <person name="Cheng J.X."/>
            <person name="Dai P.F."/>
            <person name="Guo W.B."/>
            <person name="Han X.H."/>
            <person name="Huang E.J."/>
            <person name="Li L.F."/>
            <person name="Wei W."/>
            <person name="Gao Y.C."/>
            <person name="Liu J.Z."/>
            <person name="Shao H.Z."/>
            <person name="Wang X."/>
            <person name="Wang C.C."/>
            <person name="Yang T.C."/>
            <person name="Huo Q.B."/>
            <person name="Li W."/>
            <person name="Chen H.Y."/>
            <person name="Chen S.E."/>
            <person name="Zhou L.G."/>
            <person name="Ni X.B."/>
            <person name="Tian J.H."/>
            <person name="Sheng Y."/>
            <person name="Liu T."/>
            <person name="Pan Y.S."/>
            <person name="Xia L.Y."/>
            <person name="Li J."/>
            <person name="Zhao F."/>
            <person name="Cao W.C."/>
        </authorList>
    </citation>
    <scope>NUCLEOTIDE SEQUENCE</scope>
    <source>
        <strain evidence="2">Rmic-2018</strain>
    </source>
</reference>
<protein>
    <submittedName>
        <fullName evidence="2">Uncharacterized protein</fullName>
    </submittedName>
</protein>
<gene>
    <name evidence="2" type="ORF">HPB51_018319</name>
</gene>